<dbReference type="InterPro" id="IPR036374">
    <property type="entry name" value="OxRdtase_Mopterin-bd_sf"/>
</dbReference>
<dbReference type="PANTHER" id="PTHR19372">
    <property type="entry name" value="SULFITE REDUCTASE"/>
    <property type="match status" value="1"/>
</dbReference>
<keyword evidence="3" id="KW-0479">Metal-binding</keyword>
<dbReference type="SUPFAM" id="SSF81296">
    <property type="entry name" value="E set domains"/>
    <property type="match status" value="1"/>
</dbReference>
<evidence type="ECO:0000313" key="8">
    <source>
        <dbReference type="Proteomes" id="UP001224845"/>
    </source>
</evidence>
<evidence type="ECO:0000256" key="3">
    <source>
        <dbReference type="ARBA" id="ARBA00022723"/>
    </source>
</evidence>
<dbReference type="GO" id="GO:0030151">
    <property type="term" value="F:molybdenum ion binding"/>
    <property type="evidence" value="ECO:0007669"/>
    <property type="project" value="InterPro"/>
</dbReference>
<dbReference type="CDD" id="cd02110">
    <property type="entry name" value="SO_family_Moco_dimer"/>
    <property type="match status" value="1"/>
</dbReference>
<dbReference type="GO" id="GO:0050310">
    <property type="term" value="F:sulfite dehydrogenase activity"/>
    <property type="evidence" value="ECO:0007669"/>
    <property type="project" value="UniProtKB-EC"/>
</dbReference>
<evidence type="ECO:0000256" key="2">
    <source>
        <dbReference type="ARBA" id="ARBA00022505"/>
    </source>
</evidence>
<evidence type="ECO:0000313" key="7">
    <source>
        <dbReference type="EMBL" id="MDP9968969.1"/>
    </source>
</evidence>
<dbReference type="Gene3D" id="2.60.40.650">
    <property type="match status" value="1"/>
</dbReference>
<name>A0AAW8E8T9_VARPD</name>
<keyword evidence="2" id="KW-0500">Molybdenum</keyword>
<dbReference type="Pfam" id="PF00174">
    <property type="entry name" value="Oxidored_molyb"/>
    <property type="match status" value="1"/>
</dbReference>
<evidence type="ECO:0000259" key="6">
    <source>
        <dbReference type="Pfam" id="PF03404"/>
    </source>
</evidence>
<dbReference type="SUPFAM" id="SSF56524">
    <property type="entry name" value="Oxidoreductase molybdopterin-binding domain"/>
    <property type="match status" value="1"/>
</dbReference>
<dbReference type="InterPro" id="IPR005066">
    <property type="entry name" value="MoCF_OxRdtse_dimer"/>
</dbReference>
<comment type="cofactor">
    <cofactor evidence="1">
        <name>Mo-molybdopterin</name>
        <dbReference type="ChEBI" id="CHEBI:71302"/>
    </cofactor>
</comment>
<dbReference type="InterPro" id="IPR006311">
    <property type="entry name" value="TAT_signal"/>
</dbReference>
<dbReference type="InterPro" id="IPR014756">
    <property type="entry name" value="Ig_E-set"/>
</dbReference>
<dbReference type="AlphaFoldDB" id="A0AAW8E8T9"/>
<protein>
    <submittedName>
        <fullName evidence="7">Sulfite dehydrogenase</fullName>
        <ecNumber evidence="7">1.8.2.1</ecNumber>
    </submittedName>
</protein>
<dbReference type="InterPro" id="IPR008335">
    <property type="entry name" value="Mopterin_OxRdtase_euk"/>
</dbReference>
<dbReference type="GO" id="GO:0043546">
    <property type="term" value="F:molybdopterin cofactor binding"/>
    <property type="evidence" value="ECO:0007669"/>
    <property type="project" value="TreeGrafter"/>
</dbReference>
<dbReference type="Gene3D" id="3.90.420.10">
    <property type="entry name" value="Oxidoreductase, molybdopterin-binding domain"/>
    <property type="match status" value="1"/>
</dbReference>
<dbReference type="PROSITE" id="PS51318">
    <property type="entry name" value="TAT"/>
    <property type="match status" value="1"/>
</dbReference>
<dbReference type="GO" id="GO:0008482">
    <property type="term" value="F:sulfite oxidase activity"/>
    <property type="evidence" value="ECO:0007669"/>
    <property type="project" value="TreeGrafter"/>
</dbReference>
<accession>A0AAW8E8T9</accession>
<sequence>MPTQAPRQIAPALLSPALNRRHVLVGSASALAAAGLSTWSPCAAAQAKPLPAFASWKDATATIVHSATTIETKRSAFGSSVITPTEQLYVRNNLPTPDAAVVANRDAWEISIEGVGKPRTLTLRELKTLGLETVAMVLQCSGNGRGFFPSKPSGTPWTVGAAGCVVWSGVPVRAVAEALGGVDGGMRFMTGTGGEKLPEGLDPKSIIVERSVPASAMVDALLAWEMNGVAIPLAHGGPLRLIVPGYTGVNNIKYIKRLAFTAHETDARIMSHGYRVSPPGGKGDPSQPSVQEMTVKSWINSPGPDSTALEKGRMQVGGVAFGGMHAVKRVEVSVDGGKTWADARLVGPDLGKYAWRQFVLDVRLPAGPHVLASRATDVMGNVQPQQRLENAAGYNNTSWADHALTVSVA</sequence>
<reference evidence="7" key="1">
    <citation type="submission" date="2023-07" db="EMBL/GenBank/DDBJ databases">
        <title>Sorghum-associated microbial communities from plants grown in Nebraska, USA.</title>
        <authorList>
            <person name="Schachtman D."/>
        </authorList>
    </citation>
    <scope>NUCLEOTIDE SEQUENCE</scope>
    <source>
        <strain evidence="7">DS3315</strain>
    </source>
</reference>
<organism evidence="7 8">
    <name type="scientific">Variovorax paradoxus</name>
    <dbReference type="NCBI Taxonomy" id="34073"/>
    <lineage>
        <taxon>Bacteria</taxon>
        <taxon>Pseudomonadati</taxon>
        <taxon>Pseudomonadota</taxon>
        <taxon>Betaproteobacteria</taxon>
        <taxon>Burkholderiales</taxon>
        <taxon>Comamonadaceae</taxon>
        <taxon>Variovorax</taxon>
    </lineage>
</organism>
<evidence type="ECO:0000259" key="5">
    <source>
        <dbReference type="Pfam" id="PF00174"/>
    </source>
</evidence>
<gene>
    <name evidence="7" type="ORF">J2W39_000192</name>
</gene>
<dbReference type="Pfam" id="PF03404">
    <property type="entry name" value="Mo-co_dimer"/>
    <property type="match status" value="1"/>
</dbReference>
<feature type="domain" description="Oxidoreductase molybdopterin-binding" evidence="5">
    <location>
        <begin position="103"/>
        <end position="267"/>
    </location>
</feature>
<dbReference type="EC" id="1.8.2.1" evidence="7"/>
<dbReference type="PANTHER" id="PTHR19372:SF7">
    <property type="entry name" value="SULFITE OXIDASE, MITOCHONDRIAL"/>
    <property type="match status" value="1"/>
</dbReference>
<dbReference type="InterPro" id="IPR000572">
    <property type="entry name" value="OxRdtase_Mopterin-bd_dom"/>
</dbReference>
<dbReference type="GO" id="GO:0020037">
    <property type="term" value="F:heme binding"/>
    <property type="evidence" value="ECO:0007669"/>
    <property type="project" value="TreeGrafter"/>
</dbReference>
<evidence type="ECO:0000256" key="4">
    <source>
        <dbReference type="ARBA" id="ARBA00023002"/>
    </source>
</evidence>
<comment type="caution">
    <text evidence="7">The sequence shown here is derived from an EMBL/GenBank/DDBJ whole genome shotgun (WGS) entry which is preliminary data.</text>
</comment>
<dbReference type="RefSeq" id="WP_307591631.1">
    <property type="nucleotide sequence ID" value="NZ_JAUSRV010000001.1"/>
</dbReference>
<proteinExistence type="predicted"/>
<dbReference type="GO" id="GO:0006790">
    <property type="term" value="P:sulfur compound metabolic process"/>
    <property type="evidence" value="ECO:0007669"/>
    <property type="project" value="TreeGrafter"/>
</dbReference>
<dbReference type="EMBL" id="JAUSRV010000001">
    <property type="protein sequence ID" value="MDP9968969.1"/>
    <property type="molecule type" value="Genomic_DNA"/>
</dbReference>
<keyword evidence="4 7" id="KW-0560">Oxidoreductase</keyword>
<feature type="domain" description="Moybdenum cofactor oxidoreductase dimerisation" evidence="6">
    <location>
        <begin position="289"/>
        <end position="400"/>
    </location>
</feature>
<dbReference type="Proteomes" id="UP001224845">
    <property type="component" value="Unassembled WGS sequence"/>
</dbReference>
<evidence type="ECO:0000256" key="1">
    <source>
        <dbReference type="ARBA" id="ARBA00001924"/>
    </source>
</evidence>
<dbReference type="PRINTS" id="PR00407">
    <property type="entry name" value="EUMOPTERIN"/>
</dbReference>